<dbReference type="AlphaFoldDB" id="A0A2T3G5M7"/>
<accession>A0A2T3G5M7</accession>
<proteinExistence type="predicted"/>
<sequence>MLDSINTKRKSDDFEEKIKEVYDKYCEMDIDEKYLELWNSFVELIEYIQQIDSGNEMSASEAINLMKELGMSNDDLKDLLMASMKNG</sequence>
<reference evidence="1 2" key="1">
    <citation type="journal article" date="2019" name="Int. J. Syst. Evol. Microbiol.">
        <title>Faecalibacillus intestinalis gen. nov., sp. nov. and Faecalibacillus faecis sp. nov., isolated from human faeces.</title>
        <authorList>
            <person name="Seo B."/>
            <person name="Jeon K."/>
            <person name="Baek I."/>
            <person name="Lee Y.M."/>
            <person name="Baek K."/>
            <person name="Ko G."/>
        </authorList>
    </citation>
    <scope>NUCLEOTIDE SEQUENCE [LARGE SCALE GENOMIC DNA]</scope>
    <source>
        <strain evidence="1 2">SNUG30099</strain>
    </source>
</reference>
<comment type="caution">
    <text evidence="1">The sequence shown here is derived from an EMBL/GenBank/DDBJ whole genome shotgun (WGS) entry which is preliminary data.</text>
</comment>
<evidence type="ECO:0000313" key="2">
    <source>
        <dbReference type="Proteomes" id="UP000240974"/>
    </source>
</evidence>
<dbReference type="RefSeq" id="WP_107029382.1">
    <property type="nucleotide sequence ID" value="NZ_DBFOUQ010000013.1"/>
</dbReference>
<name>A0A2T3G5M7_9FIRM</name>
<protein>
    <submittedName>
        <fullName evidence="1">Uncharacterized protein</fullName>
    </submittedName>
</protein>
<gene>
    <name evidence="1" type="ORF">C7U54_03890</name>
</gene>
<dbReference type="EMBL" id="PYLQ01000003">
    <property type="protein sequence ID" value="PST42802.1"/>
    <property type="molecule type" value="Genomic_DNA"/>
</dbReference>
<keyword evidence="2" id="KW-1185">Reference proteome</keyword>
<dbReference type="Proteomes" id="UP000240974">
    <property type="component" value="Unassembled WGS sequence"/>
</dbReference>
<organism evidence="1 2">
    <name type="scientific">Faecalibacillus intestinalis</name>
    <dbReference type="NCBI Taxonomy" id="1982626"/>
    <lineage>
        <taxon>Bacteria</taxon>
        <taxon>Bacillati</taxon>
        <taxon>Bacillota</taxon>
        <taxon>Erysipelotrichia</taxon>
        <taxon>Erysipelotrichales</taxon>
        <taxon>Coprobacillaceae</taxon>
        <taxon>Faecalibacillus</taxon>
    </lineage>
</organism>
<evidence type="ECO:0000313" key="1">
    <source>
        <dbReference type="EMBL" id="PST42802.1"/>
    </source>
</evidence>